<dbReference type="Gene3D" id="1.10.150.650">
    <property type="match status" value="1"/>
</dbReference>
<feature type="domain" description="Polymerase/histidinol phosphatase N-terminal" evidence="1">
    <location>
        <begin position="4"/>
        <end position="69"/>
    </location>
</feature>
<dbReference type="EC" id="2.7.7.7" evidence="2"/>
<dbReference type="InterPro" id="IPR016195">
    <property type="entry name" value="Pol/histidinol_Pase-like"/>
</dbReference>
<dbReference type="SUPFAM" id="SSF89550">
    <property type="entry name" value="PHP domain-like"/>
    <property type="match status" value="1"/>
</dbReference>
<dbReference type="GO" id="GO:0035312">
    <property type="term" value="F:5'-3' DNA exonuclease activity"/>
    <property type="evidence" value="ECO:0007669"/>
    <property type="project" value="TreeGrafter"/>
</dbReference>
<dbReference type="GO" id="GO:0004534">
    <property type="term" value="F:5'-3' RNA exonuclease activity"/>
    <property type="evidence" value="ECO:0007669"/>
    <property type="project" value="TreeGrafter"/>
</dbReference>
<dbReference type="STRING" id="169679.CSACC_30530"/>
<gene>
    <name evidence="2" type="primary">polC_3</name>
    <name evidence="2" type="ORF">CLOSAC_37960</name>
</gene>
<evidence type="ECO:0000313" key="2">
    <source>
        <dbReference type="EMBL" id="OOM07267.1"/>
    </source>
</evidence>
<organism evidence="2 3">
    <name type="scientific">Clostridium saccharobutylicum</name>
    <dbReference type="NCBI Taxonomy" id="169679"/>
    <lineage>
        <taxon>Bacteria</taxon>
        <taxon>Bacillati</taxon>
        <taxon>Bacillota</taxon>
        <taxon>Clostridia</taxon>
        <taxon>Eubacteriales</taxon>
        <taxon>Clostridiaceae</taxon>
        <taxon>Clostridium</taxon>
    </lineage>
</organism>
<sequence length="280" mass="31778">MLKVDFHVHTSCSDGTLSPNEVIQRANEKNVKYLSITDHDTLSGLTDAIDKALNYDITLIPGIELSTQHNDESIHILGFFKDNSFKNEELIEELNKIKNHRILRAKSIVTKLKEEFNIEISFEKILKDSKDTVARPHIARAIINSGYPYTFEEIFDKFIGKGCKAYVPTLKLSTFEGVKLLKKYNALVFLAHPKLISKSKLNEFLSMNFDGIECIYCQNTIEETTNFLKFANENNLLVSCGSDFHGNIESDTRHGDIGSMELPSKYFLNLLDALGINSYK</sequence>
<proteinExistence type="predicted"/>
<dbReference type="AlphaFoldDB" id="A0A1S8MSY4"/>
<dbReference type="InterPro" id="IPR052018">
    <property type="entry name" value="PHP_domain"/>
</dbReference>
<dbReference type="InterPro" id="IPR003141">
    <property type="entry name" value="Pol/His_phosphatase_N"/>
</dbReference>
<dbReference type="GO" id="GO:0003887">
    <property type="term" value="F:DNA-directed DNA polymerase activity"/>
    <property type="evidence" value="ECO:0007669"/>
    <property type="project" value="UniProtKB-EC"/>
</dbReference>
<dbReference type="Gene3D" id="3.20.20.140">
    <property type="entry name" value="Metal-dependent hydrolases"/>
    <property type="match status" value="1"/>
</dbReference>
<dbReference type="PANTHER" id="PTHR42924:SF3">
    <property type="entry name" value="POLYMERASE_HISTIDINOL PHOSPHATASE N-TERMINAL DOMAIN-CONTAINING PROTEIN"/>
    <property type="match status" value="1"/>
</dbReference>
<reference evidence="2 3" key="1">
    <citation type="submission" date="2016-05" db="EMBL/GenBank/DDBJ databases">
        <title>Microbial solvent formation.</title>
        <authorList>
            <person name="Poehlein A."/>
            <person name="Montoya Solano J.D."/>
            <person name="Flitsch S."/>
            <person name="Krabben P."/>
            <person name="Duerre P."/>
            <person name="Daniel R."/>
        </authorList>
    </citation>
    <scope>NUCLEOTIDE SEQUENCE [LARGE SCALE GENOMIC DNA]</scope>
    <source>
        <strain evidence="2 3">L1-8</strain>
    </source>
</reference>
<dbReference type="CDD" id="cd07438">
    <property type="entry name" value="PHP_HisPPase_AMP"/>
    <property type="match status" value="1"/>
</dbReference>
<evidence type="ECO:0000259" key="1">
    <source>
        <dbReference type="SMART" id="SM00481"/>
    </source>
</evidence>
<comment type="caution">
    <text evidence="2">The sequence shown here is derived from an EMBL/GenBank/DDBJ whole genome shotgun (WGS) entry which is preliminary data.</text>
</comment>
<keyword evidence="2" id="KW-0548">Nucleotidyltransferase</keyword>
<dbReference type="Proteomes" id="UP000191154">
    <property type="component" value="Unassembled WGS sequence"/>
</dbReference>
<dbReference type="SMART" id="SM00481">
    <property type="entry name" value="POLIIIAc"/>
    <property type="match status" value="1"/>
</dbReference>
<protein>
    <submittedName>
        <fullName evidence="2">DNA polymerase III PolC-type</fullName>
        <ecNumber evidence="2">2.7.7.7</ecNumber>
    </submittedName>
</protein>
<dbReference type="Pfam" id="PF02811">
    <property type="entry name" value="PHP"/>
    <property type="match status" value="1"/>
</dbReference>
<dbReference type="InterPro" id="IPR004013">
    <property type="entry name" value="PHP_dom"/>
</dbReference>
<dbReference type="RefSeq" id="WP_077866824.1">
    <property type="nucleotide sequence ID" value="NZ_LZYZ01000008.1"/>
</dbReference>
<keyword evidence="2" id="KW-0808">Transferase</keyword>
<name>A0A1S8MSY4_CLOSA</name>
<evidence type="ECO:0000313" key="3">
    <source>
        <dbReference type="Proteomes" id="UP000191154"/>
    </source>
</evidence>
<dbReference type="PANTHER" id="PTHR42924">
    <property type="entry name" value="EXONUCLEASE"/>
    <property type="match status" value="1"/>
</dbReference>
<dbReference type="EMBL" id="LZYZ01000008">
    <property type="protein sequence ID" value="OOM07267.1"/>
    <property type="molecule type" value="Genomic_DNA"/>
</dbReference>
<accession>A0A1S8MSY4</accession>